<dbReference type="PANTHER" id="PTHR33332">
    <property type="entry name" value="REVERSE TRANSCRIPTASE DOMAIN-CONTAINING PROTEIN"/>
    <property type="match status" value="1"/>
</dbReference>
<dbReference type="EMBL" id="KL226335">
    <property type="protein sequence ID" value="KFM12089.1"/>
    <property type="molecule type" value="Genomic_DNA"/>
</dbReference>
<dbReference type="AlphaFoldDB" id="A0A087RF35"/>
<keyword evidence="2" id="KW-1185">Reference proteome</keyword>
<evidence type="ECO:0000313" key="2">
    <source>
        <dbReference type="Proteomes" id="UP000053286"/>
    </source>
</evidence>
<protein>
    <recommendedName>
        <fullName evidence="3">Reverse transcriptase domain-containing protein</fullName>
    </recommendedName>
</protein>
<evidence type="ECO:0008006" key="3">
    <source>
        <dbReference type="Google" id="ProtNLM"/>
    </source>
</evidence>
<dbReference type="Proteomes" id="UP000053286">
    <property type="component" value="Unassembled WGS sequence"/>
</dbReference>
<feature type="non-terminal residue" evidence="1">
    <location>
        <position position="1"/>
    </location>
</feature>
<feature type="non-terminal residue" evidence="1">
    <location>
        <position position="245"/>
    </location>
</feature>
<evidence type="ECO:0000313" key="1">
    <source>
        <dbReference type="EMBL" id="KFM12089.1"/>
    </source>
</evidence>
<reference evidence="1 2" key="1">
    <citation type="submission" date="2014-04" db="EMBL/GenBank/DDBJ databases">
        <title>Genome evolution of avian class.</title>
        <authorList>
            <person name="Zhang G."/>
            <person name="Li C."/>
        </authorList>
    </citation>
    <scope>NUCLEOTIDE SEQUENCE [LARGE SCALE GENOMIC DNA]</scope>
    <source>
        <strain evidence="1">BGI_AS27</strain>
    </source>
</reference>
<accession>A0A087RF35</accession>
<organism evidence="1 2">
    <name type="scientific">Aptenodytes forsteri</name>
    <name type="common">Emperor penguin</name>
    <dbReference type="NCBI Taxonomy" id="9233"/>
    <lineage>
        <taxon>Eukaryota</taxon>
        <taxon>Metazoa</taxon>
        <taxon>Chordata</taxon>
        <taxon>Craniata</taxon>
        <taxon>Vertebrata</taxon>
        <taxon>Euteleostomi</taxon>
        <taxon>Archelosauria</taxon>
        <taxon>Archosauria</taxon>
        <taxon>Dinosauria</taxon>
        <taxon>Saurischia</taxon>
        <taxon>Theropoda</taxon>
        <taxon>Coelurosauria</taxon>
        <taxon>Aves</taxon>
        <taxon>Neognathae</taxon>
        <taxon>Neoaves</taxon>
        <taxon>Aequornithes</taxon>
        <taxon>Sphenisciformes</taxon>
        <taxon>Spheniscidae</taxon>
        <taxon>Aptenodytes</taxon>
    </lineage>
</organism>
<dbReference type="PRINTS" id="PR01345">
    <property type="entry name" value="CERVTRCPTASE"/>
</dbReference>
<sequence length="245" mass="28446">RDLDKLEKWAHVDLMRFNKAKCKVLHLGRGNPRYQYRLVDKGMESSPGEKDLGVLVDEKLHMSRQCALAAQEANRIRGCIQSSVASRAREGILPLYSGLVRPHLEYCVQLWSPQHKKDTDLLEQVQRRATKMIRGMEHLCYEERLRELGLFSLERRRLQGDLLAGFQYFKGAYKKDGDKLFSRACCDRTRGNGFKLKGGRFRLDVRKKFFTAWVVKHWPRLPREVVDAPSLETFQVRLDGALSNL</sequence>
<gene>
    <name evidence="1" type="ORF">AS27_12080</name>
</gene>
<name>A0A087RF35_APTFO</name>
<proteinExistence type="predicted"/>